<evidence type="ECO:0000313" key="1">
    <source>
        <dbReference type="EMBL" id="KRK76154.1"/>
    </source>
</evidence>
<dbReference type="GeneID" id="84783566"/>
<keyword evidence="2" id="KW-1185">Reference proteome</keyword>
<dbReference type="OrthoDB" id="2314268at2"/>
<accession>A0A0R1K8A4</accession>
<sequence>MLENKLSDEKRQFEMLTWRAQKHGAQVVAEEQMRKFTATIEEQEAILVAARSRRATVVS</sequence>
<dbReference type="RefSeq" id="WP_024747718.1">
    <property type="nucleotide sequence ID" value="NZ_AZDT01000025.1"/>
</dbReference>
<name>A0A0R1K8A4_9LACO</name>
<reference evidence="1 2" key="1">
    <citation type="journal article" date="2015" name="Genome Announc.">
        <title>Expanding the biotechnology potential of lactobacilli through comparative genomics of 213 strains and associated genera.</title>
        <authorList>
            <person name="Sun Z."/>
            <person name="Harris H.M."/>
            <person name="McCann A."/>
            <person name="Guo C."/>
            <person name="Argimon S."/>
            <person name="Zhang W."/>
            <person name="Yang X."/>
            <person name="Jeffery I.B."/>
            <person name="Cooney J.C."/>
            <person name="Kagawa T.F."/>
            <person name="Liu W."/>
            <person name="Song Y."/>
            <person name="Salvetti E."/>
            <person name="Wrobel A."/>
            <person name="Rasinkangas P."/>
            <person name="Parkhill J."/>
            <person name="Rea M.C."/>
            <person name="O'Sullivan O."/>
            <person name="Ritari J."/>
            <person name="Douillard F.P."/>
            <person name="Paul Ross R."/>
            <person name="Yang R."/>
            <person name="Briner A.E."/>
            <person name="Felis G.E."/>
            <person name="de Vos W.M."/>
            <person name="Barrangou R."/>
            <person name="Klaenhammer T.R."/>
            <person name="Caufield P.W."/>
            <person name="Cui Y."/>
            <person name="Zhang H."/>
            <person name="O'Toole P.W."/>
        </authorList>
    </citation>
    <scope>NUCLEOTIDE SEQUENCE [LARGE SCALE GENOMIC DNA]</scope>
    <source>
        <strain evidence="1 2">DSM 19117</strain>
    </source>
</reference>
<dbReference type="AlphaFoldDB" id="A0A0R1K8A4"/>
<evidence type="ECO:0000313" key="2">
    <source>
        <dbReference type="Proteomes" id="UP000051162"/>
    </source>
</evidence>
<gene>
    <name evidence="1" type="ORF">FD30_GL001631</name>
</gene>
<organism evidence="1 2">
    <name type="scientific">Levilactobacillus namurensis DSM 19117</name>
    <dbReference type="NCBI Taxonomy" id="1423773"/>
    <lineage>
        <taxon>Bacteria</taxon>
        <taxon>Bacillati</taxon>
        <taxon>Bacillota</taxon>
        <taxon>Bacilli</taxon>
        <taxon>Lactobacillales</taxon>
        <taxon>Lactobacillaceae</taxon>
        <taxon>Levilactobacillus</taxon>
    </lineage>
</organism>
<dbReference type="Proteomes" id="UP000051162">
    <property type="component" value="Unassembled WGS sequence"/>
</dbReference>
<dbReference type="PATRIC" id="fig|1423773.3.peg.1674"/>
<dbReference type="EMBL" id="AZDT01000025">
    <property type="protein sequence ID" value="KRK76154.1"/>
    <property type="molecule type" value="Genomic_DNA"/>
</dbReference>
<comment type="caution">
    <text evidence="1">The sequence shown here is derived from an EMBL/GenBank/DDBJ whole genome shotgun (WGS) entry which is preliminary data.</text>
</comment>
<proteinExistence type="predicted"/>
<protein>
    <submittedName>
        <fullName evidence="1">Uncharacterized protein</fullName>
    </submittedName>
</protein>